<sequence length="162" mass="17436">MEKLQEVLSVENLICLAFLLGISVYDIYFHRISKAVLVLANLLAAFRTLYTLTMAEGKLGRADEMDLIWAAAGAGAGLLLLGVARLTGEAVGYGDGWLVMALGIYLGLWGLMEVLAVAWVLLAAAAAVCLVKKKWSRKAVLPMTPFLTAGFVILLAGEYFRA</sequence>
<accession>A0ABS2EA04</accession>
<evidence type="ECO:0000256" key="1">
    <source>
        <dbReference type="SAM" id="Phobius"/>
    </source>
</evidence>
<dbReference type="Proteomes" id="UP000716906">
    <property type="component" value="Unassembled WGS sequence"/>
</dbReference>
<reference evidence="2 3" key="1">
    <citation type="journal article" date="2021" name="Sci. Rep.">
        <title>The distribution of antibiotic resistance genes in chicken gut microbiota commensals.</title>
        <authorList>
            <person name="Juricova H."/>
            <person name="Matiasovicova J."/>
            <person name="Kubasova T."/>
            <person name="Cejkova D."/>
            <person name="Rychlik I."/>
        </authorList>
    </citation>
    <scope>NUCLEOTIDE SEQUENCE [LARGE SCALE GENOMIC DNA]</scope>
    <source>
        <strain evidence="2 3">An773</strain>
    </source>
</reference>
<protein>
    <submittedName>
        <fullName evidence="2">Prepilin peptidase</fullName>
    </submittedName>
</protein>
<keyword evidence="1" id="KW-0472">Membrane</keyword>
<feature type="transmembrane region" description="Helical" evidence="1">
    <location>
        <begin position="143"/>
        <end position="160"/>
    </location>
</feature>
<comment type="caution">
    <text evidence="2">The sequence shown here is derived from an EMBL/GenBank/DDBJ whole genome shotgun (WGS) entry which is preliminary data.</text>
</comment>
<name>A0ABS2EA04_9FIRM</name>
<feature type="transmembrane region" description="Helical" evidence="1">
    <location>
        <begin position="35"/>
        <end position="55"/>
    </location>
</feature>
<keyword evidence="1" id="KW-0812">Transmembrane</keyword>
<feature type="transmembrane region" description="Helical" evidence="1">
    <location>
        <begin position="12"/>
        <end position="29"/>
    </location>
</feature>
<dbReference type="EMBL" id="JACLYY010000009">
    <property type="protein sequence ID" value="MBM6738461.1"/>
    <property type="molecule type" value="Genomic_DNA"/>
</dbReference>
<dbReference type="RefSeq" id="WP_191493583.1">
    <property type="nucleotide sequence ID" value="NZ_JACLYY010000009.1"/>
</dbReference>
<organism evidence="2 3">
    <name type="scientific">Faecalicatena fissicatena</name>
    <dbReference type="NCBI Taxonomy" id="290055"/>
    <lineage>
        <taxon>Bacteria</taxon>
        <taxon>Bacillati</taxon>
        <taxon>Bacillota</taxon>
        <taxon>Clostridia</taxon>
        <taxon>Lachnospirales</taxon>
        <taxon>Lachnospiraceae</taxon>
        <taxon>Faecalicatena</taxon>
    </lineage>
</organism>
<keyword evidence="3" id="KW-1185">Reference proteome</keyword>
<evidence type="ECO:0000313" key="3">
    <source>
        <dbReference type="Proteomes" id="UP000716906"/>
    </source>
</evidence>
<evidence type="ECO:0000313" key="2">
    <source>
        <dbReference type="EMBL" id="MBM6738461.1"/>
    </source>
</evidence>
<dbReference type="Gene3D" id="1.20.120.1220">
    <property type="match status" value="1"/>
</dbReference>
<feature type="transmembrane region" description="Helical" evidence="1">
    <location>
        <begin position="106"/>
        <end position="131"/>
    </location>
</feature>
<proteinExistence type="predicted"/>
<feature type="transmembrane region" description="Helical" evidence="1">
    <location>
        <begin position="67"/>
        <end position="86"/>
    </location>
</feature>
<keyword evidence="1" id="KW-1133">Transmembrane helix</keyword>
<gene>
    <name evidence="2" type="ORF">H7U36_10185</name>
</gene>